<dbReference type="PANTHER" id="PTHR24180:SF45">
    <property type="entry name" value="POLY [ADP-RIBOSE] POLYMERASE TANKYRASE"/>
    <property type="match status" value="1"/>
</dbReference>
<name>A0A8S2RDV6_9BILA</name>
<dbReference type="Pfam" id="PF12796">
    <property type="entry name" value="Ank_2"/>
    <property type="match status" value="2"/>
</dbReference>
<dbReference type="InterPro" id="IPR036770">
    <property type="entry name" value="Ankyrin_rpt-contain_sf"/>
</dbReference>
<feature type="repeat" description="ANK" evidence="3">
    <location>
        <begin position="319"/>
        <end position="351"/>
    </location>
</feature>
<dbReference type="InterPro" id="IPR051637">
    <property type="entry name" value="Ank_repeat_dom-contain_49"/>
</dbReference>
<protein>
    <recommendedName>
        <fullName evidence="7">Ankyrin repeat protein</fullName>
    </recommendedName>
</protein>
<evidence type="ECO:0000313" key="4">
    <source>
        <dbReference type="EMBL" id="CAF4132477.1"/>
    </source>
</evidence>
<dbReference type="Gene3D" id="1.25.40.20">
    <property type="entry name" value="Ankyrin repeat-containing domain"/>
    <property type="match status" value="5"/>
</dbReference>
<dbReference type="PROSITE" id="PS50088">
    <property type="entry name" value="ANK_REPEAT"/>
    <property type="match status" value="5"/>
</dbReference>
<dbReference type="EMBL" id="CAJOBI010009206">
    <property type="protein sequence ID" value="CAF4132477.1"/>
    <property type="molecule type" value="Genomic_DNA"/>
</dbReference>
<feature type="non-terminal residue" evidence="5">
    <location>
        <position position="1"/>
    </location>
</feature>
<evidence type="ECO:0000256" key="1">
    <source>
        <dbReference type="ARBA" id="ARBA00022737"/>
    </source>
</evidence>
<dbReference type="PANTHER" id="PTHR24180">
    <property type="entry name" value="CYCLIN-DEPENDENT KINASE INHIBITOR 2C-RELATED"/>
    <property type="match status" value="1"/>
</dbReference>
<dbReference type="Proteomes" id="UP000676336">
    <property type="component" value="Unassembled WGS sequence"/>
</dbReference>
<evidence type="ECO:0000313" key="6">
    <source>
        <dbReference type="Proteomes" id="UP000681967"/>
    </source>
</evidence>
<dbReference type="PRINTS" id="PR01415">
    <property type="entry name" value="ANKYRIN"/>
</dbReference>
<feature type="repeat" description="ANK" evidence="3">
    <location>
        <begin position="156"/>
        <end position="188"/>
    </location>
</feature>
<feature type="repeat" description="ANK" evidence="3">
    <location>
        <begin position="116"/>
        <end position="155"/>
    </location>
</feature>
<accession>A0A8S2RDV6</accession>
<keyword evidence="2 3" id="KW-0040">ANK repeat</keyword>
<evidence type="ECO:0000313" key="5">
    <source>
        <dbReference type="EMBL" id="CAF4154371.1"/>
    </source>
</evidence>
<gene>
    <name evidence="5" type="ORF">BYL167_LOCUS21708</name>
    <name evidence="4" type="ORF">SMN809_LOCUS18835</name>
</gene>
<evidence type="ECO:0000256" key="3">
    <source>
        <dbReference type="PROSITE-ProRule" id="PRU00023"/>
    </source>
</evidence>
<dbReference type="AlphaFoldDB" id="A0A8S2RDV6"/>
<dbReference type="SUPFAM" id="SSF48403">
    <property type="entry name" value="Ankyrin repeat"/>
    <property type="match status" value="1"/>
</dbReference>
<sequence length="420" mass="47289">MSDSINNNSSFDLLIRTFYQDDRTQFDIELNHLLDLSRSQDMRLCTEIILQAYKQNELNFLEELLDREVIYSGIPNLTTLHAASGYALSNLVKYLLDERKTDPNQTCTFVKNDQLSGITPLHFACGIGPENLVNETADTVKYLLSSGADVNLVTSRQDTALHWASKFSNEDVVRSLLEYKSNANAINSLQYTPLCEACFYGNFEIVKILVEHGANVNGNQEDERSPVHLVCRGLLSEHNARRTTPLNESVIEKLEKRLEIVKYLYSHGASIDTFDRDGLTPFMYACSSGNYSLVKYLLDEHKTKDESSTLRIINERSNTGETCLMYAIESGNLDIVTLLCNHGAKLDDQKSPSYVTAAAFYGHSEILEKIIQLGLDINEFDQNDDGVIFNPIYACCHCGSVECLQLLLEAKAKIDWKTSQ</sequence>
<dbReference type="Proteomes" id="UP000681967">
    <property type="component" value="Unassembled WGS sequence"/>
</dbReference>
<dbReference type="EMBL" id="CAJOBH010010011">
    <property type="protein sequence ID" value="CAF4154371.1"/>
    <property type="molecule type" value="Genomic_DNA"/>
</dbReference>
<feature type="repeat" description="ANK" evidence="3">
    <location>
        <begin position="277"/>
        <end position="309"/>
    </location>
</feature>
<evidence type="ECO:0008006" key="7">
    <source>
        <dbReference type="Google" id="ProtNLM"/>
    </source>
</evidence>
<feature type="repeat" description="ANK" evidence="3">
    <location>
        <begin position="189"/>
        <end position="221"/>
    </location>
</feature>
<dbReference type="SMART" id="SM00248">
    <property type="entry name" value="ANK"/>
    <property type="match status" value="9"/>
</dbReference>
<dbReference type="InterPro" id="IPR002110">
    <property type="entry name" value="Ankyrin_rpt"/>
</dbReference>
<proteinExistence type="predicted"/>
<reference evidence="5" key="1">
    <citation type="submission" date="2021-02" db="EMBL/GenBank/DDBJ databases">
        <authorList>
            <person name="Nowell W R."/>
        </authorList>
    </citation>
    <scope>NUCLEOTIDE SEQUENCE</scope>
</reference>
<organism evidence="5 6">
    <name type="scientific">Rotaria magnacalcarata</name>
    <dbReference type="NCBI Taxonomy" id="392030"/>
    <lineage>
        <taxon>Eukaryota</taxon>
        <taxon>Metazoa</taxon>
        <taxon>Spiralia</taxon>
        <taxon>Gnathifera</taxon>
        <taxon>Rotifera</taxon>
        <taxon>Eurotatoria</taxon>
        <taxon>Bdelloidea</taxon>
        <taxon>Philodinida</taxon>
        <taxon>Philodinidae</taxon>
        <taxon>Rotaria</taxon>
    </lineage>
</organism>
<dbReference type="Pfam" id="PF13637">
    <property type="entry name" value="Ank_4"/>
    <property type="match status" value="1"/>
</dbReference>
<evidence type="ECO:0000256" key="2">
    <source>
        <dbReference type="ARBA" id="ARBA00023043"/>
    </source>
</evidence>
<dbReference type="PROSITE" id="PS50297">
    <property type="entry name" value="ANK_REP_REGION"/>
    <property type="match status" value="5"/>
</dbReference>
<comment type="caution">
    <text evidence="5">The sequence shown here is derived from an EMBL/GenBank/DDBJ whole genome shotgun (WGS) entry which is preliminary data.</text>
</comment>
<keyword evidence="1" id="KW-0677">Repeat</keyword>